<evidence type="ECO:0000256" key="3">
    <source>
        <dbReference type="ARBA" id="ARBA00012743"/>
    </source>
</evidence>
<dbReference type="PROSITE" id="PS50263">
    <property type="entry name" value="CN_HYDROLASE"/>
    <property type="match status" value="1"/>
</dbReference>
<dbReference type="GO" id="GO:0005737">
    <property type="term" value="C:cytoplasm"/>
    <property type="evidence" value="ECO:0000318"/>
    <property type="project" value="GO_Central"/>
</dbReference>
<keyword evidence="7 10" id="KW-0067">ATP-binding</keyword>
<dbReference type="FunFam" id="3.60.110.10:FF:000003">
    <property type="entry name" value="Glutamine-dependent NAD(+) synthetase"/>
    <property type="match status" value="1"/>
</dbReference>
<keyword evidence="8 10" id="KW-0520">NAD</keyword>
<evidence type="ECO:0000256" key="6">
    <source>
        <dbReference type="ARBA" id="ARBA00022741"/>
    </source>
</evidence>
<evidence type="ECO:0000256" key="7">
    <source>
        <dbReference type="ARBA" id="ARBA00022840"/>
    </source>
</evidence>
<sequence length="767" mass="83921">MRLAKVSTCNLNQWAMDFDGNLARVVASIRQAKAAGAVYRVGPELELTGYGCEDHFLEDDTLQHAWEMLGEILGDESLTRDIVCDIGLPVEYGNVRYNCRAFVLNSRILMVRPKLYLANDGNYRETRWFAGWKHAGRVVDLKLPDVITRKTGQKTAPFGDAALSFNDTMLGSETCEELFTPNAAHIPLALNGVEIISNGSGSHHELRKLNTRLDLIRSATRKAGGIYLYANQQGCDGGRLYYDGCACIVVNGDVVAQGSQFSLKDVELVTAVVDLDAVASYRGAISSMREQASLEPRVPLVSVDFRLSAAMDGLDLYPSLPIQPRLHRPEEEIANGPACWLWDYLVRSGAGGYLLPLSGGADSSSTAAITGNMCQLVIKEIEAGNADVLAAARRVGHYPEDETPKDAKELAGRLFYTVYMGTENSSAATKKRAAKLAAEIGATHHAVVIDTVVSALTTLFQVMTGKRPRYKVDGGSVTENLALQNIQARLRMVLAFLLAQLLPWVYSRPGFLLVLGSANVDEGLRGYLTKYDCSSADVNPIGGISKQDLRRFLQWGAVHLGYPALAEVEAAPPTAELEPIRENYVQTDEADMGMTYEELSLYGRLRKIYRCGPVSMFQHLCHRWQGKLSPAEVAGKVKDFFRFYSINRHKMTTLTPSYHAENYSPEDNRFDLRQFLYNVRWPWQFRKIDELVARSAAASGGPATAQHTALPPSLLGELTNAERAGVDVDSAGGVPAAGAGPPQTVEAVHPSRAARSHPGVASNHSRN</sequence>
<evidence type="ECO:0000256" key="8">
    <source>
        <dbReference type="ARBA" id="ARBA00023027"/>
    </source>
</evidence>
<evidence type="ECO:0000256" key="1">
    <source>
        <dbReference type="ARBA" id="ARBA00005188"/>
    </source>
</evidence>
<dbReference type="InterPro" id="IPR014445">
    <property type="entry name" value="Gln-dep_NAD_synthase"/>
</dbReference>
<feature type="region of interest" description="Disordered" evidence="11">
    <location>
        <begin position="728"/>
        <end position="767"/>
    </location>
</feature>
<evidence type="ECO:0000256" key="4">
    <source>
        <dbReference type="ARBA" id="ARBA00017309"/>
    </source>
</evidence>
<dbReference type="FunFam" id="3.40.50.620:FF:000036">
    <property type="entry name" value="Glutamine-dependent NAD(+) synthetase"/>
    <property type="match status" value="1"/>
</dbReference>
<comment type="catalytic activity">
    <reaction evidence="9 10">
        <text>deamido-NAD(+) + L-glutamine + ATP + H2O = L-glutamate + AMP + diphosphate + NAD(+) + H(+)</text>
        <dbReference type="Rhea" id="RHEA:24384"/>
        <dbReference type="ChEBI" id="CHEBI:15377"/>
        <dbReference type="ChEBI" id="CHEBI:15378"/>
        <dbReference type="ChEBI" id="CHEBI:29985"/>
        <dbReference type="ChEBI" id="CHEBI:30616"/>
        <dbReference type="ChEBI" id="CHEBI:33019"/>
        <dbReference type="ChEBI" id="CHEBI:57540"/>
        <dbReference type="ChEBI" id="CHEBI:58359"/>
        <dbReference type="ChEBI" id="CHEBI:58437"/>
        <dbReference type="ChEBI" id="CHEBI:456215"/>
        <dbReference type="EC" id="6.3.5.1"/>
    </reaction>
</comment>
<evidence type="ECO:0000256" key="10">
    <source>
        <dbReference type="PIRNR" id="PIRNR006630"/>
    </source>
</evidence>
<dbReference type="GO" id="GO:0009435">
    <property type="term" value="P:NAD+ biosynthetic process"/>
    <property type="evidence" value="ECO:0000318"/>
    <property type="project" value="GO_Central"/>
</dbReference>
<feature type="domain" description="CN hydrolase" evidence="12">
    <location>
        <begin position="4"/>
        <end position="275"/>
    </location>
</feature>
<dbReference type="OrthoDB" id="2020662at2759"/>
<dbReference type="InterPro" id="IPR014729">
    <property type="entry name" value="Rossmann-like_a/b/a_fold"/>
</dbReference>
<gene>
    <name evidence="13" type="ORF">KFL_002540060</name>
</gene>
<keyword evidence="13" id="KW-0378">Hydrolase</keyword>
<evidence type="ECO:0000256" key="2">
    <source>
        <dbReference type="ARBA" id="ARBA00007145"/>
    </source>
</evidence>
<dbReference type="NCBIfam" id="TIGR00552">
    <property type="entry name" value="nadE"/>
    <property type="match status" value="1"/>
</dbReference>
<dbReference type="HAMAP" id="MF_02090">
    <property type="entry name" value="NadE_glutamine_dep"/>
    <property type="match status" value="1"/>
</dbReference>
<dbReference type="Pfam" id="PF00795">
    <property type="entry name" value="CN_hydrolase"/>
    <property type="match status" value="1"/>
</dbReference>
<dbReference type="EC" id="6.3.5.1" evidence="3 10"/>
<feature type="compositionally biased region" description="Low complexity" evidence="11">
    <location>
        <begin position="728"/>
        <end position="742"/>
    </location>
</feature>
<dbReference type="SUPFAM" id="SSF56317">
    <property type="entry name" value="Carbon-nitrogen hydrolase"/>
    <property type="match status" value="1"/>
</dbReference>
<dbReference type="SUPFAM" id="SSF52402">
    <property type="entry name" value="Adenine nucleotide alpha hydrolases-like"/>
    <property type="match status" value="1"/>
</dbReference>
<dbReference type="Gene3D" id="3.40.50.620">
    <property type="entry name" value="HUPs"/>
    <property type="match status" value="1"/>
</dbReference>
<proteinExistence type="inferred from homology"/>
<keyword evidence="14" id="KW-1185">Reference proteome</keyword>
<dbReference type="Gene3D" id="3.60.110.10">
    <property type="entry name" value="Carbon-nitrogen hydrolase"/>
    <property type="match status" value="1"/>
</dbReference>
<evidence type="ECO:0000313" key="14">
    <source>
        <dbReference type="Proteomes" id="UP000054558"/>
    </source>
</evidence>
<dbReference type="CDD" id="cd00553">
    <property type="entry name" value="NAD_synthase"/>
    <property type="match status" value="1"/>
</dbReference>
<protein>
    <recommendedName>
        <fullName evidence="4 10">Glutamine-dependent NAD(+) synthetase</fullName>
        <ecNumber evidence="3 10">6.3.5.1</ecNumber>
    </recommendedName>
    <alternativeName>
        <fullName evidence="10">NAD(+) synthase [glutamine-hydrolyzing]</fullName>
    </alternativeName>
</protein>
<keyword evidence="6 10" id="KW-0547">Nucleotide-binding</keyword>
<dbReference type="InterPro" id="IPR003010">
    <property type="entry name" value="C-N_Hydrolase"/>
</dbReference>
<dbReference type="AlphaFoldDB" id="A0A1Y1I764"/>
<reference evidence="13 14" key="1">
    <citation type="journal article" date="2014" name="Nat. Commun.">
        <title>Klebsormidium flaccidum genome reveals primary factors for plant terrestrial adaptation.</title>
        <authorList>
            <person name="Hori K."/>
            <person name="Maruyama F."/>
            <person name="Fujisawa T."/>
            <person name="Togashi T."/>
            <person name="Yamamoto N."/>
            <person name="Seo M."/>
            <person name="Sato S."/>
            <person name="Yamada T."/>
            <person name="Mori H."/>
            <person name="Tajima N."/>
            <person name="Moriyama T."/>
            <person name="Ikeuchi M."/>
            <person name="Watanabe M."/>
            <person name="Wada H."/>
            <person name="Kobayashi K."/>
            <person name="Saito M."/>
            <person name="Masuda T."/>
            <person name="Sasaki-Sekimoto Y."/>
            <person name="Mashiguchi K."/>
            <person name="Awai K."/>
            <person name="Shimojima M."/>
            <person name="Masuda S."/>
            <person name="Iwai M."/>
            <person name="Nobusawa T."/>
            <person name="Narise T."/>
            <person name="Kondo S."/>
            <person name="Saito H."/>
            <person name="Sato R."/>
            <person name="Murakawa M."/>
            <person name="Ihara Y."/>
            <person name="Oshima-Yamada Y."/>
            <person name="Ohtaka K."/>
            <person name="Satoh M."/>
            <person name="Sonobe K."/>
            <person name="Ishii M."/>
            <person name="Ohtani R."/>
            <person name="Kanamori-Sato M."/>
            <person name="Honoki R."/>
            <person name="Miyazaki D."/>
            <person name="Mochizuki H."/>
            <person name="Umetsu J."/>
            <person name="Higashi K."/>
            <person name="Shibata D."/>
            <person name="Kamiya Y."/>
            <person name="Sato N."/>
            <person name="Nakamura Y."/>
            <person name="Tabata S."/>
            <person name="Ida S."/>
            <person name="Kurokawa K."/>
            <person name="Ohta H."/>
        </authorList>
    </citation>
    <scope>NUCLEOTIDE SEQUENCE [LARGE SCALE GENOMIC DNA]</scope>
    <source>
        <strain evidence="13 14">NIES-2285</strain>
    </source>
</reference>
<evidence type="ECO:0000256" key="5">
    <source>
        <dbReference type="ARBA" id="ARBA00022598"/>
    </source>
</evidence>
<dbReference type="PIRSF" id="PIRSF006630">
    <property type="entry name" value="NADS_GAT"/>
    <property type="match status" value="1"/>
</dbReference>
<dbReference type="InterPro" id="IPR022310">
    <property type="entry name" value="NAD/GMP_synthase"/>
</dbReference>
<dbReference type="OMA" id="TSQEVCN"/>
<name>A0A1Y1I764_KLENI</name>
<dbReference type="CDD" id="cd07570">
    <property type="entry name" value="GAT_Gln-NAD-synth"/>
    <property type="match status" value="1"/>
</dbReference>
<dbReference type="PANTHER" id="PTHR23090">
    <property type="entry name" value="NH 3 /GLUTAMINE-DEPENDENT NAD + SYNTHETASE"/>
    <property type="match status" value="1"/>
</dbReference>
<dbReference type="InterPro" id="IPR036526">
    <property type="entry name" value="C-N_Hydrolase_sf"/>
</dbReference>
<dbReference type="GO" id="GO:0005524">
    <property type="term" value="F:ATP binding"/>
    <property type="evidence" value="ECO:0007669"/>
    <property type="project" value="UniProtKB-UniRule"/>
</dbReference>
<dbReference type="Pfam" id="PF02540">
    <property type="entry name" value="NAD_synthase"/>
    <property type="match status" value="1"/>
</dbReference>
<dbReference type="GO" id="GO:0003952">
    <property type="term" value="F:NAD+ synthase (glutamine-hydrolyzing) activity"/>
    <property type="evidence" value="ECO:0000318"/>
    <property type="project" value="GO_Central"/>
</dbReference>
<dbReference type="GO" id="GO:0004359">
    <property type="term" value="F:glutaminase activity"/>
    <property type="evidence" value="ECO:0000318"/>
    <property type="project" value="GO_Central"/>
</dbReference>
<keyword evidence="5 10" id="KW-0436">Ligase</keyword>
<comment type="similarity">
    <text evidence="2 10">In the C-terminal section; belongs to the NAD synthetase family.</text>
</comment>
<dbReference type="STRING" id="105231.A0A1Y1I764"/>
<dbReference type="EMBL" id="DF237203">
    <property type="protein sequence ID" value="GAQ85772.1"/>
    <property type="molecule type" value="Genomic_DNA"/>
</dbReference>
<organism evidence="13 14">
    <name type="scientific">Klebsormidium nitens</name>
    <name type="common">Green alga</name>
    <name type="synonym">Ulothrix nitens</name>
    <dbReference type="NCBI Taxonomy" id="105231"/>
    <lineage>
        <taxon>Eukaryota</taxon>
        <taxon>Viridiplantae</taxon>
        <taxon>Streptophyta</taxon>
        <taxon>Klebsormidiophyceae</taxon>
        <taxon>Klebsormidiales</taxon>
        <taxon>Klebsormidiaceae</taxon>
        <taxon>Klebsormidium</taxon>
    </lineage>
</organism>
<dbReference type="Proteomes" id="UP000054558">
    <property type="component" value="Unassembled WGS sequence"/>
</dbReference>
<accession>A0A1Y1I764</accession>
<evidence type="ECO:0000313" key="13">
    <source>
        <dbReference type="EMBL" id="GAQ85772.1"/>
    </source>
</evidence>
<evidence type="ECO:0000256" key="9">
    <source>
        <dbReference type="ARBA" id="ARBA00052340"/>
    </source>
</evidence>
<evidence type="ECO:0000256" key="11">
    <source>
        <dbReference type="SAM" id="MobiDB-lite"/>
    </source>
</evidence>
<evidence type="ECO:0000259" key="12">
    <source>
        <dbReference type="PROSITE" id="PS50263"/>
    </source>
</evidence>
<comment type="pathway">
    <text evidence="1 10">Cofactor biosynthesis; NAD(+) biosynthesis; NAD(+) from deamido-NAD(+) (L-Gln route): step 1/1.</text>
</comment>
<dbReference type="InterPro" id="IPR003694">
    <property type="entry name" value="NAD_synthase"/>
</dbReference>
<dbReference type="UniPathway" id="UPA00253">
    <property type="reaction ID" value="UER00334"/>
</dbReference>
<dbReference type="PANTHER" id="PTHR23090:SF9">
    <property type="entry name" value="GLUTAMINE-DEPENDENT NAD(+) SYNTHETASE"/>
    <property type="match status" value="1"/>
</dbReference>